<comment type="caution">
    <text evidence="1">The sequence shown here is derived from an EMBL/GenBank/DDBJ whole genome shotgun (WGS) entry which is preliminary data.</text>
</comment>
<dbReference type="AlphaFoldDB" id="A0A9X2ZF09"/>
<keyword evidence="2" id="KW-1185">Reference proteome</keyword>
<dbReference type="RefSeq" id="WP_264205498.1">
    <property type="nucleotide sequence ID" value="NZ_JAOZEW010000005.1"/>
</dbReference>
<dbReference type="SUPFAM" id="SSF88874">
    <property type="entry name" value="Receptor-binding domain of short tail fibre protein gp12"/>
    <property type="match status" value="1"/>
</dbReference>
<accession>A0A9X2ZF09</accession>
<proteinExistence type="predicted"/>
<dbReference type="Proteomes" id="UP001151079">
    <property type="component" value="Unassembled WGS sequence"/>
</dbReference>
<sequence length="338" mass="37648">MKTFDNKGYIDEHLYALQQRNLIYNHDFRYFSNQIEFNYGIPDGWCYEDKGANGSINFDKNTERCIIKKSGGNSLMTFKQALHEFPRWKQMLLEKVISVKVVLNLSIAGDVSMTLSDGIDSNTIVKNGIGDFEVEVELKVNKAAKSVWITISSSAPSIVIAISKVYGNVGLIAIENLPCIVQGIIGERKQYIATKNPPAEELSLCQAPVELSNDYSRLNSVINNRFGKGQNGNSMLIDMRGYFSRAWNNGAKVDPDATNRKPPGTGTIEGDHVSTFEQDIFLKHDHELGFSIDKTILMGDKSSTTIINTASTSKTKETADGKETRPKNIAELYTIKWA</sequence>
<organism evidence="1 2">
    <name type="scientific">Flavobacterium shii</name>
    <dbReference type="NCBI Taxonomy" id="2987687"/>
    <lineage>
        <taxon>Bacteria</taxon>
        <taxon>Pseudomonadati</taxon>
        <taxon>Bacteroidota</taxon>
        <taxon>Flavobacteriia</taxon>
        <taxon>Flavobacteriales</taxon>
        <taxon>Flavobacteriaceae</taxon>
        <taxon>Flavobacterium</taxon>
    </lineage>
</organism>
<reference evidence="1" key="1">
    <citation type="submission" date="2022-10" db="EMBL/GenBank/DDBJ databases">
        <title>Two novel species of Flavobacterium.</title>
        <authorList>
            <person name="Liu Q."/>
            <person name="Xin Y.-H."/>
        </authorList>
    </citation>
    <scope>NUCLEOTIDE SEQUENCE</scope>
    <source>
        <strain evidence="1">LS1R49</strain>
    </source>
</reference>
<gene>
    <name evidence="1" type="ORF">OIU83_06700</name>
</gene>
<evidence type="ECO:0000313" key="1">
    <source>
        <dbReference type="EMBL" id="MCV9927332.1"/>
    </source>
</evidence>
<protein>
    <submittedName>
        <fullName evidence="1">Uncharacterized protein</fullName>
    </submittedName>
</protein>
<name>A0A9X2ZF09_9FLAO</name>
<dbReference type="EMBL" id="JAOZEW010000005">
    <property type="protein sequence ID" value="MCV9927332.1"/>
    <property type="molecule type" value="Genomic_DNA"/>
</dbReference>
<evidence type="ECO:0000313" key="2">
    <source>
        <dbReference type="Proteomes" id="UP001151079"/>
    </source>
</evidence>